<evidence type="ECO:0000313" key="2">
    <source>
        <dbReference type="EMBL" id="CAA9393219.1"/>
    </source>
</evidence>
<name>A0A6J4NPB0_9ACTN</name>
<reference evidence="2" key="1">
    <citation type="submission" date="2020-02" db="EMBL/GenBank/DDBJ databases">
        <authorList>
            <person name="Meier V. D."/>
        </authorList>
    </citation>
    <scope>NUCLEOTIDE SEQUENCE</scope>
    <source>
        <strain evidence="2">AVDCRST_MAG55</strain>
    </source>
</reference>
<sequence length="208" mass="23256">AARPRRGAPPRHGLPLRLRCGLDARTRRPARRRGRGGSWRPGRSARRRGSGAGRDAPLGGQRLQGARHGMPGEGVRRGPPPCRGRLGSGVPGVVDRPPRRRPGQPCGPGAGRRSPQAARRLRPRRREPAAWPEHRVPAPGRRQKRRGRRGERGRQGPARRRDARTGRHARRLRFRQACRLRNPRPPGRARPPRTVPGPPPQLRRGRKL</sequence>
<feature type="region of interest" description="Disordered" evidence="1">
    <location>
        <begin position="1"/>
        <end position="208"/>
    </location>
</feature>
<organism evidence="2">
    <name type="scientific">uncultured Rubrobacteraceae bacterium</name>
    <dbReference type="NCBI Taxonomy" id="349277"/>
    <lineage>
        <taxon>Bacteria</taxon>
        <taxon>Bacillati</taxon>
        <taxon>Actinomycetota</taxon>
        <taxon>Rubrobacteria</taxon>
        <taxon>Rubrobacterales</taxon>
        <taxon>Rubrobacteraceae</taxon>
        <taxon>environmental samples</taxon>
    </lineage>
</organism>
<feature type="non-terminal residue" evidence="2">
    <location>
        <position position="1"/>
    </location>
</feature>
<feature type="compositionally biased region" description="Basic and acidic residues" evidence="1">
    <location>
        <begin position="150"/>
        <end position="165"/>
    </location>
</feature>
<dbReference type="EMBL" id="CADCUZ010000011">
    <property type="protein sequence ID" value="CAA9393219.1"/>
    <property type="molecule type" value="Genomic_DNA"/>
</dbReference>
<evidence type="ECO:0000256" key="1">
    <source>
        <dbReference type="SAM" id="MobiDB-lite"/>
    </source>
</evidence>
<feature type="compositionally biased region" description="Basic and acidic residues" evidence="1">
    <location>
        <begin position="126"/>
        <end position="136"/>
    </location>
</feature>
<keyword evidence="2" id="KW-0378">Hydrolase</keyword>
<dbReference type="AlphaFoldDB" id="A0A6J4NPB0"/>
<feature type="non-terminal residue" evidence="2">
    <location>
        <position position="208"/>
    </location>
</feature>
<feature type="compositionally biased region" description="Low complexity" evidence="1">
    <location>
        <begin position="10"/>
        <end position="19"/>
    </location>
</feature>
<dbReference type="EC" id="3.1.26.4" evidence="2"/>
<proteinExistence type="predicted"/>
<accession>A0A6J4NPB0</accession>
<dbReference type="GO" id="GO:0004523">
    <property type="term" value="F:RNA-DNA hybrid ribonuclease activity"/>
    <property type="evidence" value="ECO:0007669"/>
    <property type="project" value="UniProtKB-EC"/>
</dbReference>
<protein>
    <submittedName>
        <fullName evidence="2">Ribonuclease HII</fullName>
        <ecNumber evidence="2">3.1.26.4</ecNumber>
    </submittedName>
</protein>
<gene>
    <name evidence="2" type="ORF">AVDCRST_MAG55-217</name>
</gene>
<feature type="compositionally biased region" description="Pro residues" evidence="1">
    <location>
        <begin position="183"/>
        <end position="201"/>
    </location>
</feature>
<feature type="compositionally biased region" description="Basic residues" evidence="1">
    <location>
        <begin position="166"/>
        <end position="182"/>
    </location>
</feature>